<dbReference type="OrthoDB" id="2983908at2759"/>
<keyword evidence="2" id="KW-0472">Membrane</keyword>
<accession>A0A4Y9ZN60</accession>
<name>A0A4Y9ZN60_9AGAM</name>
<keyword evidence="2" id="KW-1133">Transmembrane helix</keyword>
<dbReference type="Proteomes" id="UP000298061">
    <property type="component" value="Unassembled WGS sequence"/>
</dbReference>
<feature type="transmembrane region" description="Helical" evidence="2">
    <location>
        <begin position="48"/>
        <end position="75"/>
    </location>
</feature>
<feature type="region of interest" description="Disordered" evidence="1">
    <location>
        <begin position="235"/>
        <end position="255"/>
    </location>
</feature>
<evidence type="ECO:0000256" key="2">
    <source>
        <dbReference type="SAM" id="Phobius"/>
    </source>
</evidence>
<reference evidence="3 4" key="1">
    <citation type="submission" date="2019-02" db="EMBL/GenBank/DDBJ databases">
        <title>Genome sequencing of the rare red list fungi Hericium alpestre (H. flagellum).</title>
        <authorList>
            <person name="Buettner E."/>
            <person name="Kellner H."/>
        </authorList>
    </citation>
    <scope>NUCLEOTIDE SEQUENCE [LARGE SCALE GENOMIC DNA]</scope>
    <source>
        <strain evidence="3 4">DSM 108284</strain>
    </source>
</reference>
<dbReference type="AlphaFoldDB" id="A0A4Y9ZN60"/>
<evidence type="ECO:0000256" key="1">
    <source>
        <dbReference type="SAM" id="MobiDB-lite"/>
    </source>
</evidence>
<keyword evidence="4" id="KW-1185">Reference proteome</keyword>
<feature type="compositionally biased region" description="Polar residues" evidence="1">
    <location>
        <begin position="38"/>
        <end position="47"/>
    </location>
</feature>
<feature type="compositionally biased region" description="Basic and acidic residues" evidence="1">
    <location>
        <begin position="111"/>
        <end position="126"/>
    </location>
</feature>
<sequence>MASSTSSRDASFSLASLRSASAAAASSYSPIPTKPAVNVQQSKPQQSISHPMSTTVIVLLALGGVCVLGAILVVVKLRRRPKRRWPPTPSLPILQDQDYPKEKAAGGGAKGKGDESPIFGGKERFSSRPGSNAVLWNWTQYQSGIPKPPPAAKGGDARASAIDAQRRFSRIDDATTAKIQQATSATYVQPQIVQNTAPRTPSRLSTVSLYPGTNYPQSNEHIGIAVSELPGTKAGADSSATAVKSGAQDFGRRRSVRRSMRDLRDLERRRTTLYDGADSLAYVEPDMSSPSILPVAQGRERIKAPYGAGSYLRTSTSASAVNHASVATDSNPFEEPAYAVPPMPYPHSNEERRDRNTKTLTSALGLASPAPPSPEPTLYPDDSLSVVGDRRHVASQKKHLAQTKLGSPGTEATALGNMMLSDYRTSKHGGPVTDGRGHGGTPDDVLGALDSPDDFAPLRMHRRRTTSRHGCRRRRRFRRSHKWRWLTRIRTTSQTTEARLTASTGCMTRTEKAVRRTAVIDAQY</sequence>
<evidence type="ECO:0000313" key="3">
    <source>
        <dbReference type="EMBL" id="TFY74859.1"/>
    </source>
</evidence>
<keyword evidence="2" id="KW-0812">Transmembrane</keyword>
<feature type="region of interest" description="Disordered" evidence="1">
    <location>
        <begin position="27"/>
        <end position="47"/>
    </location>
</feature>
<organism evidence="3 4">
    <name type="scientific">Hericium alpestre</name>
    <dbReference type="NCBI Taxonomy" id="135208"/>
    <lineage>
        <taxon>Eukaryota</taxon>
        <taxon>Fungi</taxon>
        <taxon>Dikarya</taxon>
        <taxon>Basidiomycota</taxon>
        <taxon>Agaricomycotina</taxon>
        <taxon>Agaricomycetes</taxon>
        <taxon>Russulales</taxon>
        <taxon>Hericiaceae</taxon>
        <taxon>Hericium</taxon>
    </lineage>
</organism>
<feature type="region of interest" description="Disordered" evidence="1">
    <location>
        <begin position="84"/>
        <end position="126"/>
    </location>
</feature>
<dbReference type="EMBL" id="SFCI01001837">
    <property type="protein sequence ID" value="TFY74859.1"/>
    <property type="molecule type" value="Genomic_DNA"/>
</dbReference>
<gene>
    <name evidence="3" type="ORF">EWM64_g9152</name>
</gene>
<dbReference type="STRING" id="135208.A0A4Y9ZN60"/>
<comment type="caution">
    <text evidence="3">The sequence shown here is derived from an EMBL/GenBank/DDBJ whole genome shotgun (WGS) entry which is preliminary data.</text>
</comment>
<proteinExistence type="predicted"/>
<evidence type="ECO:0000313" key="4">
    <source>
        <dbReference type="Proteomes" id="UP000298061"/>
    </source>
</evidence>
<protein>
    <submittedName>
        <fullName evidence="3">Uncharacterized protein</fullName>
    </submittedName>
</protein>